<sequence>MQKYQLSALGGAILLLTACGGGGGSGNDTTTTTPSTPTPTCTSSQYLENNACKDKASQSITGLSLSNTVNVDQVITLSAQSSAGLPLTYTSKTESTCQVTGELNQQSLLMLGVGVCTVEASQAGNAQTLAAASVSASTTILPILTTTGISLCGNNDQNNLLCNAANLAELLGLGQDGEKQTGRKMGYEQLSVNNDHCIRDQVTGLVWEQKTADGKLRDRDWRYAWFNADAKTNGGQAGSQASASTCGSTLASCNTTAYIEALNKNKYCGYSDWRLPTRAELANLVDYSSSQPALNAVFINTPFTDAYWSSTTSAKQNSKAWMADFKDGALSPNFKEYMGHIRAVRTAQ</sequence>
<evidence type="ECO:0000313" key="2">
    <source>
        <dbReference type="EMBL" id="HCK29943.1"/>
    </source>
</evidence>
<dbReference type="AlphaFoldDB" id="A0A3D2SLL4"/>
<accession>A0A3D2SLL4</accession>
<protein>
    <submittedName>
        <fullName evidence="2">DUF1566 domain-containing protein</fullName>
    </submittedName>
</protein>
<dbReference type="InterPro" id="IPR011460">
    <property type="entry name" value="Lcl_C"/>
</dbReference>
<organism evidence="2 3">
    <name type="scientific">Acinetobacter ursingii</name>
    <dbReference type="NCBI Taxonomy" id="108980"/>
    <lineage>
        <taxon>Bacteria</taxon>
        <taxon>Pseudomonadati</taxon>
        <taxon>Pseudomonadota</taxon>
        <taxon>Gammaproteobacteria</taxon>
        <taxon>Moraxellales</taxon>
        <taxon>Moraxellaceae</taxon>
        <taxon>Acinetobacter</taxon>
    </lineage>
</organism>
<evidence type="ECO:0000259" key="1">
    <source>
        <dbReference type="Pfam" id="PF07603"/>
    </source>
</evidence>
<proteinExistence type="predicted"/>
<dbReference type="Proteomes" id="UP000263596">
    <property type="component" value="Unassembled WGS sequence"/>
</dbReference>
<dbReference type="PANTHER" id="PTHR35812">
    <property type="entry name" value="LIPOPROTEIN"/>
    <property type="match status" value="1"/>
</dbReference>
<dbReference type="PROSITE" id="PS51257">
    <property type="entry name" value="PROKAR_LIPOPROTEIN"/>
    <property type="match status" value="1"/>
</dbReference>
<name>A0A3D2SLL4_9GAMM</name>
<dbReference type="Pfam" id="PF07603">
    <property type="entry name" value="Lcl_C"/>
    <property type="match status" value="1"/>
</dbReference>
<dbReference type="EMBL" id="DPVE01000127">
    <property type="protein sequence ID" value="HCK29943.1"/>
    <property type="molecule type" value="Genomic_DNA"/>
</dbReference>
<feature type="domain" description="Lcl C-terminal" evidence="1">
    <location>
        <begin position="197"/>
        <end position="345"/>
    </location>
</feature>
<dbReference type="PANTHER" id="PTHR35812:SF1">
    <property type="entry name" value="LIPOPROTEIN"/>
    <property type="match status" value="1"/>
</dbReference>
<gene>
    <name evidence="2" type="ORF">DHW29_06985</name>
</gene>
<evidence type="ECO:0000313" key="3">
    <source>
        <dbReference type="Proteomes" id="UP000263596"/>
    </source>
</evidence>
<dbReference type="RefSeq" id="WP_049174034.1">
    <property type="nucleotide sequence ID" value="NZ_BKFK01000012.1"/>
</dbReference>
<comment type="caution">
    <text evidence="2">The sequence shown here is derived from an EMBL/GenBank/DDBJ whole genome shotgun (WGS) entry which is preliminary data.</text>
</comment>
<reference evidence="2 3" key="1">
    <citation type="journal article" date="2018" name="Nat. Biotechnol.">
        <title>A standardized bacterial taxonomy based on genome phylogeny substantially revises the tree of life.</title>
        <authorList>
            <person name="Parks D.H."/>
            <person name="Chuvochina M."/>
            <person name="Waite D.W."/>
            <person name="Rinke C."/>
            <person name="Skarshewski A."/>
            <person name="Chaumeil P.A."/>
            <person name="Hugenholtz P."/>
        </authorList>
    </citation>
    <scope>NUCLEOTIDE SEQUENCE [LARGE SCALE GENOMIC DNA]</scope>
    <source>
        <strain evidence="2">UBA9669</strain>
    </source>
</reference>